<gene>
    <name evidence="5" type="ORF">SAMN05216347_104121</name>
</gene>
<dbReference type="InterPro" id="IPR012340">
    <property type="entry name" value="NA-bd_OB-fold"/>
</dbReference>
<keyword evidence="2" id="KW-0233">DNA recombination</keyword>
<dbReference type="GO" id="GO:0006260">
    <property type="term" value="P:DNA replication"/>
    <property type="evidence" value="ECO:0007669"/>
    <property type="project" value="UniProtKB-UniRule"/>
</dbReference>
<evidence type="ECO:0000256" key="1">
    <source>
        <dbReference type="ARBA" id="ARBA00023125"/>
    </source>
</evidence>
<dbReference type="HAMAP" id="MF_00984">
    <property type="entry name" value="SSB"/>
    <property type="match status" value="1"/>
</dbReference>
<dbReference type="AlphaFoldDB" id="A0A1H0PEP6"/>
<dbReference type="SUPFAM" id="SSF50249">
    <property type="entry name" value="Nucleic acid-binding proteins"/>
    <property type="match status" value="1"/>
</dbReference>
<dbReference type="InterPro" id="IPR000424">
    <property type="entry name" value="Primosome_PriB/ssb"/>
</dbReference>
<evidence type="ECO:0000256" key="3">
    <source>
        <dbReference type="RuleBase" id="RU000524"/>
    </source>
</evidence>
<dbReference type="Proteomes" id="UP000183816">
    <property type="component" value="Unassembled WGS sequence"/>
</dbReference>
<dbReference type="PANTHER" id="PTHR10302">
    <property type="entry name" value="SINGLE-STRANDED DNA-BINDING PROTEIN"/>
    <property type="match status" value="1"/>
</dbReference>
<feature type="short sequence motif" description="Important for interaction with partner proteins" evidence="2">
    <location>
        <begin position="164"/>
        <end position="169"/>
    </location>
</feature>
<protein>
    <recommendedName>
        <fullName evidence="2 3">Single-stranded DNA-binding protein</fullName>
        <shortName evidence="2">SSB</shortName>
    </recommendedName>
</protein>
<dbReference type="GO" id="GO:0006281">
    <property type="term" value="P:DNA repair"/>
    <property type="evidence" value="ECO:0007669"/>
    <property type="project" value="UniProtKB-UniRule"/>
</dbReference>
<comment type="caution">
    <text evidence="2">Lacks conserved residue(s) required for the propagation of feature annotation.</text>
</comment>
<dbReference type="EMBL" id="FNJK01000004">
    <property type="protein sequence ID" value="SDP03481.1"/>
    <property type="molecule type" value="Genomic_DNA"/>
</dbReference>
<keyword evidence="1 2" id="KW-0238">DNA-binding</keyword>
<dbReference type="Gene3D" id="2.40.50.140">
    <property type="entry name" value="Nucleic acid-binding proteins"/>
    <property type="match status" value="1"/>
</dbReference>
<name>A0A1H0PEP6_STREI</name>
<comment type="subunit">
    <text evidence="2">Homotetramer.</text>
</comment>
<dbReference type="PANTHER" id="PTHR10302:SF27">
    <property type="entry name" value="SINGLE-STRANDED DNA-BINDING PROTEIN"/>
    <property type="match status" value="1"/>
</dbReference>
<dbReference type="PROSITE" id="PS50935">
    <property type="entry name" value="SSB"/>
    <property type="match status" value="1"/>
</dbReference>
<accession>A0A1H0PEP6</accession>
<feature type="compositionally biased region" description="Low complexity" evidence="4">
    <location>
        <begin position="113"/>
        <end position="137"/>
    </location>
</feature>
<evidence type="ECO:0000256" key="4">
    <source>
        <dbReference type="SAM" id="MobiDB-lite"/>
    </source>
</evidence>
<dbReference type="GO" id="GO:0003697">
    <property type="term" value="F:single-stranded DNA binding"/>
    <property type="evidence" value="ECO:0007669"/>
    <property type="project" value="UniProtKB-UniRule"/>
</dbReference>
<dbReference type="NCBIfam" id="NF005580">
    <property type="entry name" value="PRK07275.1"/>
    <property type="match status" value="1"/>
</dbReference>
<dbReference type="GO" id="GO:0009295">
    <property type="term" value="C:nucleoid"/>
    <property type="evidence" value="ECO:0007669"/>
    <property type="project" value="TreeGrafter"/>
</dbReference>
<organism evidence="5 6">
    <name type="scientific">Streptococcus equinus</name>
    <name type="common">Streptococcus bovis</name>
    <dbReference type="NCBI Taxonomy" id="1335"/>
    <lineage>
        <taxon>Bacteria</taxon>
        <taxon>Bacillati</taxon>
        <taxon>Bacillota</taxon>
        <taxon>Bacilli</taxon>
        <taxon>Lactobacillales</taxon>
        <taxon>Streptococcaceae</taxon>
        <taxon>Streptococcus</taxon>
    </lineage>
</organism>
<dbReference type="FunFam" id="2.40.50.140:FF:000084">
    <property type="entry name" value="Single-stranded DNA-binding protein"/>
    <property type="match status" value="1"/>
</dbReference>
<dbReference type="NCBIfam" id="TIGR00621">
    <property type="entry name" value="ssb"/>
    <property type="match status" value="1"/>
</dbReference>
<dbReference type="RefSeq" id="WP_074482547.1">
    <property type="nucleotide sequence ID" value="NZ_FNJK01000004.1"/>
</dbReference>
<dbReference type="CDD" id="cd04496">
    <property type="entry name" value="SSB_OBF"/>
    <property type="match status" value="1"/>
</dbReference>
<sequence length="169" mass="18750">MINNVVLVGRMTRDAELRYTPSNQAVATFTLAVNRNFKNQNGEREADFINCVIWRQQAENLANWAKKGTLVGITGRIQTRNYENQQGQRVYVTEVIADNFQILESRATREGQSNGSFNGGFNNNSSFGGASNGGFSSQPSQQQTPNFGRDESPFGNSNPMDISDDDLPF</sequence>
<feature type="region of interest" description="Disordered" evidence="4">
    <location>
        <begin position="111"/>
        <end position="169"/>
    </location>
</feature>
<dbReference type="Pfam" id="PF00436">
    <property type="entry name" value="SSB"/>
    <property type="match status" value="1"/>
</dbReference>
<keyword evidence="2" id="KW-0235">DNA replication</keyword>
<evidence type="ECO:0000313" key="6">
    <source>
        <dbReference type="Proteomes" id="UP000183816"/>
    </source>
</evidence>
<evidence type="ECO:0000256" key="2">
    <source>
        <dbReference type="HAMAP-Rule" id="MF_00984"/>
    </source>
</evidence>
<dbReference type="OrthoDB" id="9809878at2"/>
<proteinExistence type="inferred from homology"/>
<dbReference type="InterPro" id="IPR011344">
    <property type="entry name" value="ssDNA-bd"/>
</dbReference>
<keyword evidence="2" id="KW-0227">DNA damage</keyword>
<comment type="function">
    <text evidence="2">Plays an important role in DNA replication, recombination and repair. Binds to ssDNA and to an array of partner proteins to recruit them to their sites of action during DNA metabolism.</text>
</comment>
<reference evidence="5 6" key="1">
    <citation type="submission" date="2016-10" db="EMBL/GenBank/DDBJ databases">
        <authorList>
            <person name="de Groot N.N."/>
        </authorList>
    </citation>
    <scope>NUCLEOTIDE SEQUENCE [LARGE SCALE GENOMIC DNA]</scope>
    <source>
        <strain evidence="5 6">Sb04</strain>
    </source>
</reference>
<evidence type="ECO:0000313" key="5">
    <source>
        <dbReference type="EMBL" id="SDP03481.1"/>
    </source>
</evidence>
<keyword evidence="2" id="KW-0234">DNA repair</keyword>
<dbReference type="GO" id="GO:0006310">
    <property type="term" value="P:DNA recombination"/>
    <property type="evidence" value="ECO:0007669"/>
    <property type="project" value="UniProtKB-UniRule"/>
</dbReference>